<dbReference type="RefSeq" id="WP_141412558.1">
    <property type="nucleotide sequence ID" value="NZ_AP019735.1"/>
</dbReference>
<organism evidence="8 9">
    <name type="scientific">Alistipes communis</name>
    <dbReference type="NCBI Taxonomy" id="2585118"/>
    <lineage>
        <taxon>Bacteria</taxon>
        <taxon>Pseudomonadati</taxon>
        <taxon>Bacteroidota</taxon>
        <taxon>Bacteroidia</taxon>
        <taxon>Bacteroidales</taxon>
        <taxon>Rikenellaceae</taxon>
        <taxon>Alistipes</taxon>
    </lineage>
</organism>
<dbReference type="PROSITE" id="PS00676">
    <property type="entry name" value="SIGMA54_INTERACT_2"/>
    <property type="match status" value="1"/>
</dbReference>
<name>A0A4Y1WSY6_9BACT</name>
<dbReference type="InterPro" id="IPR011006">
    <property type="entry name" value="CheY-like_superfamily"/>
</dbReference>
<protein>
    <submittedName>
        <fullName evidence="8">Sigma-54-dependent Fis family transcriptional regulator</fullName>
    </submittedName>
</protein>
<dbReference type="CDD" id="cd00009">
    <property type="entry name" value="AAA"/>
    <property type="match status" value="1"/>
</dbReference>
<keyword evidence="1" id="KW-0547">Nucleotide-binding</keyword>
<dbReference type="Gene3D" id="3.40.50.2300">
    <property type="match status" value="1"/>
</dbReference>
<dbReference type="GO" id="GO:0000160">
    <property type="term" value="P:phosphorelay signal transduction system"/>
    <property type="evidence" value="ECO:0007669"/>
    <property type="project" value="InterPro"/>
</dbReference>
<dbReference type="GO" id="GO:0043565">
    <property type="term" value="F:sequence-specific DNA binding"/>
    <property type="evidence" value="ECO:0007669"/>
    <property type="project" value="InterPro"/>
</dbReference>
<dbReference type="InterPro" id="IPR058031">
    <property type="entry name" value="AAA_lid_NorR"/>
</dbReference>
<dbReference type="OrthoDB" id="9810703at2"/>
<dbReference type="PROSITE" id="PS50110">
    <property type="entry name" value="RESPONSE_REGULATORY"/>
    <property type="match status" value="1"/>
</dbReference>
<evidence type="ECO:0000259" key="6">
    <source>
        <dbReference type="PROSITE" id="PS50045"/>
    </source>
</evidence>
<sequence>MAKEGNLLIVDDNSSILGALRLLLERHFAKVTTLTSPKLLDTVLRGEAVDAVLLDMNFTAGVNNGNEGIYWLRRIRDIRPDVKVVLFTAYADVDLAVRSMRDGAVDFVVKPWDNERLVASLRNACELARSQREVKRLREIRRELTVDETMFWGTSPAMERIREIVEKVAATDANILITGENGTGKEMLAREIHRRSHRSGGPMVAVDMGAVPETLFESELFGHVKGAFTDARTDRAGKFEVADGGTLFLDEIGNLPLHLQPKLLTALQSGAIVRVGSNLPVKVDCRLISATNRDLFGMTAGGSFREDLLYRINTIHIDLPPLRQRREDILLLARTFLVRYAGKYRKPIRDFDAAAQHELVAHAWAGNIRELQHTVEKAVILCDGTEISPATLLLRPVAQGPSPAAFTTFEEMERAMIEQAMERHGGNLSAVAQQLGVTRQTLYNKIKRYGL</sequence>
<dbReference type="PRINTS" id="PR01590">
    <property type="entry name" value="HTHFIS"/>
</dbReference>
<feature type="modified residue" description="4-aspartylphosphate" evidence="5">
    <location>
        <position position="55"/>
    </location>
</feature>
<feature type="domain" description="Sigma-54 factor interaction" evidence="6">
    <location>
        <begin position="151"/>
        <end position="380"/>
    </location>
</feature>
<dbReference type="SUPFAM" id="SSF46689">
    <property type="entry name" value="Homeodomain-like"/>
    <property type="match status" value="1"/>
</dbReference>
<dbReference type="Pfam" id="PF00072">
    <property type="entry name" value="Response_reg"/>
    <property type="match status" value="1"/>
</dbReference>
<dbReference type="SMART" id="SM00448">
    <property type="entry name" value="REC"/>
    <property type="match status" value="1"/>
</dbReference>
<evidence type="ECO:0000256" key="5">
    <source>
        <dbReference type="PROSITE-ProRule" id="PRU00169"/>
    </source>
</evidence>
<dbReference type="GO" id="GO:0005524">
    <property type="term" value="F:ATP binding"/>
    <property type="evidence" value="ECO:0007669"/>
    <property type="project" value="UniProtKB-KW"/>
</dbReference>
<dbReference type="PANTHER" id="PTHR32071">
    <property type="entry name" value="TRANSCRIPTIONAL REGULATORY PROTEIN"/>
    <property type="match status" value="1"/>
</dbReference>
<dbReference type="InterPro" id="IPR002078">
    <property type="entry name" value="Sigma_54_int"/>
</dbReference>
<feature type="domain" description="Response regulatory" evidence="7">
    <location>
        <begin position="6"/>
        <end position="125"/>
    </location>
</feature>
<dbReference type="InterPro" id="IPR001789">
    <property type="entry name" value="Sig_transdc_resp-reg_receiver"/>
</dbReference>
<dbReference type="InterPro" id="IPR003593">
    <property type="entry name" value="AAA+_ATPase"/>
</dbReference>
<dbReference type="PROSITE" id="PS50045">
    <property type="entry name" value="SIGMA54_INTERACT_4"/>
    <property type="match status" value="1"/>
</dbReference>
<keyword evidence="3" id="KW-0805">Transcription regulation</keyword>
<evidence type="ECO:0000313" key="8">
    <source>
        <dbReference type="EMBL" id="BBL03957.1"/>
    </source>
</evidence>
<accession>A0A4Y1WSY6</accession>
<evidence type="ECO:0000256" key="4">
    <source>
        <dbReference type="ARBA" id="ARBA00023163"/>
    </source>
</evidence>
<evidence type="ECO:0000256" key="2">
    <source>
        <dbReference type="ARBA" id="ARBA00022840"/>
    </source>
</evidence>
<gene>
    <name evidence="8" type="ORF">A5CBH24_12700</name>
</gene>
<keyword evidence="5" id="KW-0597">Phosphoprotein</keyword>
<dbReference type="Pfam" id="PF00158">
    <property type="entry name" value="Sigma54_activat"/>
    <property type="match status" value="1"/>
</dbReference>
<dbReference type="Proteomes" id="UP000318946">
    <property type="component" value="Chromosome"/>
</dbReference>
<evidence type="ECO:0000256" key="3">
    <source>
        <dbReference type="ARBA" id="ARBA00023015"/>
    </source>
</evidence>
<dbReference type="FunFam" id="3.40.50.300:FF:000006">
    <property type="entry name" value="DNA-binding transcriptional regulator NtrC"/>
    <property type="match status" value="1"/>
</dbReference>
<dbReference type="PANTHER" id="PTHR32071:SF113">
    <property type="entry name" value="ALGINATE BIOSYNTHESIS TRANSCRIPTIONAL REGULATORY PROTEIN ALGB"/>
    <property type="match status" value="1"/>
</dbReference>
<evidence type="ECO:0000256" key="1">
    <source>
        <dbReference type="ARBA" id="ARBA00022741"/>
    </source>
</evidence>
<dbReference type="Gene3D" id="3.40.50.300">
    <property type="entry name" value="P-loop containing nucleotide triphosphate hydrolases"/>
    <property type="match status" value="1"/>
</dbReference>
<dbReference type="InterPro" id="IPR025943">
    <property type="entry name" value="Sigma_54_int_dom_ATP-bd_2"/>
</dbReference>
<dbReference type="InterPro" id="IPR009057">
    <property type="entry name" value="Homeodomain-like_sf"/>
</dbReference>
<dbReference type="Gene3D" id="1.10.8.60">
    <property type="match status" value="1"/>
</dbReference>
<proteinExistence type="predicted"/>
<reference evidence="9" key="1">
    <citation type="submission" date="2019-06" db="EMBL/GenBank/DDBJ databases">
        <title>Alistipes onderdonkii subsp. vulgaris subsp. nov., Alistipes dispar sp. nov. and Alistipes communis sp. nov., isolated from human faeces, and creation of Alistipes onderdonkii subsp. onderdonkii subsp. nov.</title>
        <authorList>
            <person name="Sakamoto M."/>
            <person name="Ikeyama N."/>
            <person name="Ogata Y."/>
            <person name="Suda W."/>
            <person name="Iino T."/>
            <person name="Hattori M."/>
            <person name="Ohkuma M."/>
        </authorList>
    </citation>
    <scope>NUCLEOTIDE SEQUENCE [LARGE SCALE GENOMIC DNA]</scope>
    <source>
        <strain evidence="9">5CBH24</strain>
    </source>
</reference>
<dbReference type="SUPFAM" id="SSF52172">
    <property type="entry name" value="CheY-like"/>
    <property type="match status" value="1"/>
</dbReference>
<dbReference type="AlphaFoldDB" id="A0A4Y1WSY6"/>
<evidence type="ECO:0000313" key="9">
    <source>
        <dbReference type="Proteomes" id="UP000318946"/>
    </source>
</evidence>
<dbReference type="SUPFAM" id="SSF52540">
    <property type="entry name" value="P-loop containing nucleoside triphosphate hydrolases"/>
    <property type="match status" value="1"/>
</dbReference>
<dbReference type="GO" id="GO:0006355">
    <property type="term" value="P:regulation of DNA-templated transcription"/>
    <property type="evidence" value="ECO:0007669"/>
    <property type="project" value="InterPro"/>
</dbReference>
<dbReference type="SMART" id="SM00382">
    <property type="entry name" value="AAA"/>
    <property type="match status" value="1"/>
</dbReference>
<dbReference type="EMBL" id="AP019735">
    <property type="protein sequence ID" value="BBL03957.1"/>
    <property type="molecule type" value="Genomic_DNA"/>
</dbReference>
<dbReference type="Gene3D" id="1.10.10.60">
    <property type="entry name" value="Homeodomain-like"/>
    <property type="match status" value="1"/>
</dbReference>
<keyword evidence="4" id="KW-0804">Transcription</keyword>
<dbReference type="InterPro" id="IPR027417">
    <property type="entry name" value="P-loop_NTPase"/>
</dbReference>
<dbReference type="InterPro" id="IPR002197">
    <property type="entry name" value="HTH_Fis"/>
</dbReference>
<keyword evidence="2" id="KW-0067">ATP-binding</keyword>
<dbReference type="Pfam" id="PF25601">
    <property type="entry name" value="AAA_lid_14"/>
    <property type="match status" value="1"/>
</dbReference>
<dbReference type="Pfam" id="PF02954">
    <property type="entry name" value="HTH_8"/>
    <property type="match status" value="1"/>
</dbReference>
<dbReference type="KEGG" id="acou:A5CBH24_12700"/>
<keyword evidence="9" id="KW-1185">Reference proteome</keyword>
<evidence type="ECO:0000259" key="7">
    <source>
        <dbReference type="PROSITE" id="PS50110"/>
    </source>
</evidence>
<dbReference type="GeneID" id="78341990"/>